<dbReference type="InterPro" id="IPR000873">
    <property type="entry name" value="AMP-dep_synth/lig_dom"/>
</dbReference>
<dbReference type="Gene3D" id="1.10.1200.10">
    <property type="entry name" value="ACP-like"/>
    <property type="match status" value="1"/>
</dbReference>
<dbReference type="SUPFAM" id="SSF47336">
    <property type="entry name" value="ACP-like"/>
    <property type="match status" value="1"/>
</dbReference>
<dbReference type="InterPro" id="IPR036736">
    <property type="entry name" value="ACP-like_sf"/>
</dbReference>
<dbReference type="InterPro" id="IPR009081">
    <property type="entry name" value="PP-bd_ACP"/>
</dbReference>
<dbReference type="SUPFAM" id="SSF52777">
    <property type="entry name" value="CoA-dependent acyltransferases"/>
    <property type="match status" value="2"/>
</dbReference>
<dbReference type="OrthoDB" id="416786at2759"/>
<evidence type="ECO:0000313" key="7">
    <source>
        <dbReference type="Proteomes" id="UP000738359"/>
    </source>
</evidence>
<dbReference type="InterPro" id="IPR001242">
    <property type="entry name" value="Condensation_dom"/>
</dbReference>
<dbReference type="Gene3D" id="2.30.38.10">
    <property type="entry name" value="Luciferase, Domain 3"/>
    <property type="match status" value="1"/>
</dbReference>
<keyword evidence="1" id="KW-0596">Phosphopantetheine</keyword>
<feature type="non-terminal residue" evidence="6">
    <location>
        <position position="1056"/>
    </location>
</feature>
<dbReference type="Gene3D" id="3.40.50.980">
    <property type="match status" value="2"/>
</dbReference>
<comment type="caution">
    <text evidence="6">The sequence shown here is derived from an EMBL/GenBank/DDBJ whole genome shotgun (WGS) entry which is preliminary data.</text>
</comment>
<dbReference type="FunFam" id="3.40.50.980:FF:000001">
    <property type="entry name" value="Non-ribosomal peptide synthetase"/>
    <property type="match status" value="1"/>
</dbReference>
<dbReference type="PROSITE" id="PS00012">
    <property type="entry name" value="PHOSPHOPANTETHEINE"/>
    <property type="match status" value="1"/>
</dbReference>
<dbReference type="InterPro" id="IPR010071">
    <property type="entry name" value="AA_adenyl_dom"/>
</dbReference>
<dbReference type="EMBL" id="JAAAHY010002351">
    <property type="protein sequence ID" value="KAF9944683.1"/>
    <property type="molecule type" value="Genomic_DNA"/>
</dbReference>
<dbReference type="GO" id="GO:0044550">
    <property type="term" value="P:secondary metabolite biosynthetic process"/>
    <property type="evidence" value="ECO:0007669"/>
    <property type="project" value="TreeGrafter"/>
</dbReference>
<dbReference type="CDD" id="cd19544">
    <property type="entry name" value="E-C_NRPS"/>
    <property type="match status" value="1"/>
</dbReference>
<dbReference type="GO" id="GO:0005737">
    <property type="term" value="C:cytoplasm"/>
    <property type="evidence" value="ECO:0007669"/>
    <property type="project" value="TreeGrafter"/>
</dbReference>
<evidence type="ECO:0000256" key="4">
    <source>
        <dbReference type="ARBA" id="ARBA00029454"/>
    </source>
</evidence>
<dbReference type="Pfam" id="PF00501">
    <property type="entry name" value="AMP-binding"/>
    <property type="match status" value="1"/>
</dbReference>
<dbReference type="InterPro" id="IPR020845">
    <property type="entry name" value="AMP-binding_CS"/>
</dbReference>
<dbReference type="AlphaFoldDB" id="A0A9P6IRC3"/>
<dbReference type="Gene3D" id="3.30.300.30">
    <property type="match status" value="2"/>
</dbReference>
<dbReference type="InterPro" id="IPR006162">
    <property type="entry name" value="Ppantetheine_attach_site"/>
</dbReference>
<dbReference type="InterPro" id="IPR045851">
    <property type="entry name" value="AMP-bd_C_sf"/>
</dbReference>
<evidence type="ECO:0000313" key="6">
    <source>
        <dbReference type="EMBL" id="KAF9944683.1"/>
    </source>
</evidence>
<keyword evidence="7" id="KW-1185">Reference proteome</keyword>
<dbReference type="GO" id="GO:0031177">
    <property type="term" value="F:phosphopantetheine binding"/>
    <property type="evidence" value="ECO:0007669"/>
    <property type="project" value="TreeGrafter"/>
</dbReference>
<proteinExistence type="inferred from homology"/>
<dbReference type="InterPro" id="IPR023213">
    <property type="entry name" value="CAT-like_dom_sf"/>
</dbReference>
<feature type="domain" description="Carrier" evidence="5">
    <location>
        <begin position="44"/>
        <end position="118"/>
    </location>
</feature>
<reference evidence="6" key="1">
    <citation type="journal article" date="2020" name="Fungal Divers.">
        <title>Resolving the Mortierellaceae phylogeny through synthesis of multi-gene phylogenetics and phylogenomics.</title>
        <authorList>
            <person name="Vandepol N."/>
            <person name="Liber J."/>
            <person name="Desiro A."/>
            <person name="Na H."/>
            <person name="Kennedy M."/>
            <person name="Barry K."/>
            <person name="Grigoriev I.V."/>
            <person name="Miller A.N."/>
            <person name="O'Donnell K."/>
            <person name="Stajich J.E."/>
            <person name="Bonito G."/>
        </authorList>
    </citation>
    <scope>NUCLEOTIDE SEQUENCE</scope>
    <source>
        <strain evidence="6">CK1249</strain>
    </source>
</reference>
<dbReference type="FunFam" id="2.30.38.10:FF:000001">
    <property type="entry name" value="Non-ribosomal peptide synthetase PvdI"/>
    <property type="match status" value="1"/>
</dbReference>
<dbReference type="Gene3D" id="3.30.559.30">
    <property type="entry name" value="Nonribosomal peptide synthetase, condensation domain"/>
    <property type="match status" value="1"/>
</dbReference>
<gene>
    <name evidence="6" type="ORF">BGZ70_004435</name>
</gene>
<evidence type="ECO:0000256" key="1">
    <source>
        <dbReference type="ARBA" id="ARBA00022450"/>
    </source>
</evidence>
<dbReference type="Gene3D" id="3.30.559.10">
    <property type="entry name" value="Chloramphenicol acetyltransferase-like domain"/>
    <property type="match status" value="1"/>
</dbReference>
<dbReference type="FunFam" id="3.40.50.12780:FF:000012">
    <property type="entry name" value="Non-ribosomal peptide synthetase"/>
    <property type="match status" value="1"/>
</dbReference>
<protein>
    <recommendedName>
        <fullName evidence="5">Carrier domain-containing protein</fullName>
    </recommendedName>
</protein>
<dbReference type="PROSITE" id="PS50075">
    <property type="entry name" value="CARRIER"/>
    <property type="match status" value="1"/>
</dbReference>
<dbReference type="Pfam" id="PF00668">
    <property type="entry name" value="Condensation"/>
    <property type="match status" value="1"/>
</dbReference>
<dbReference type="PROSITE" id="PS00455">
    <property type="entry name" value="AMP_BINDING"/>
    <property type="match status" value="1"/>
</dbReference>
<evidence type="ECO:0000256" key="3">
    <source>
        <dbReference type="ARBA" id="ARBA00022598"/>
    </source>
</evidence>
<dbReference type="GO" id="GO:0043041">
    <property type="term" value="P:amino acid activation for nonribosomal peptide biosynthetic process"/>
    <property type="evidence" value="ECO:0007669"/>
    <property type="project" value="TreeGrafter"/>
</dbReference>
<accession>A0A9P6IRC3</accession>
<dbReference type="PANTHER" id="PTHR45527">
    <property type="entry name" value="NONRIBOSOMAL PEPTIDE SYNTHETASE"/>
    <property type="match status" value="1"/>
</dbReference>
<organism evidence="6 7">
    <name type="scientific">Mortierella alpina</name>
    <name type="common">Oleaginous fungus</name>
    <name type="synonym">Mortierella renispora</name>
    <dbReference type="NCBI Taxonomy" id="64518"/>
    <lineage>
        <taxon>Eukaryota</taxon>
        <taxon>Fungi</taxon>
        <taxon>Fungi incertae sedis</taxon>
        <taxon>Mucoromycota</taxon>
        <taxon>Mortierellomycotina</taxon>
        <taxon>Mortierellomycetes</taxon>
        <taxon>Mortierellales</taxon>
        <taxon>Mortierellaceae</taxon>
        <taxon>Mortierella</taxon>
    </lineage>
</organism>
<dbReference type="Pfam" id="PF00550">
    <property type="entry name" value="PP-binding"/>
    <property type="match status" value="1"/>
</dbReference>
<dbReference type="GO" id="GO:0016874">
    <property type="term" value="F:ligase activity"/>
    <property type="evidence" value="ECO:0007669"/>
    <property type="project" value="UniProtKB-KW"/>
</dbReference>
<dbReference type="NCBIfam" id="TIGR01733">
    <property type="entry name" value="AA-adenyl-dom"/>
    <property type="match status" value="1"/>
</dbReference>
<dbReference type="Proteomes" id="UP000738359">
    <property type="component" value="Unassembled WGS sequence"/>
</dbReference>
<sequence length="1056" mass="115679">MPEYMVPAAFVRLDTLPVTNNGKVNRRALPKPDSSAFAAQGYEEPRGEVETALATIWAQLLKMERVGRNDNFFMLGGHSLLAVQMIEQLRRIGLSLSVRALFDTPVLSVLASSLDIHHAAPETPANLITATTTVITPDLLPLIDLTQGDIDRIADQIPGGVANIQDIYSLSPLQDGILFHHMMATEGDPYLLIAGFTFRNKELLERYLGAVQQIVGRHDILRTAIVSQNMTVPAQVVVRKAAISVTELTLDPADGPLSDQLMQLYDTRKYRIELHSAPLVRFVYSKDVDGRYVMVQLLHHIIGDHSTMEIMEEEIEKILAGQEDSLAAPQPFRNLIAQVRMGKTIQEHEQFFSKMLADIDTPALPYGLSDVHREGSDVTETHLMLPQDLNDRLRRQAKRLGVSLASLCHLAWAQVIAATSGQQHVVFGTVLFGRMQGGSGADRAMGLFINTLPLRVDVENATVLESVRKVQTDLATLLEHEHASLALAQRCSSIPSGSPLFSAILNYRHYAAPPTETAADNGIEAIEGNERTNYPFTLSVEDFVSAFGVTVQVVQPYDSLSICGYMQQALQSLANALEHSPDAPIQGLKVLPAEEQDLLVHTWNQTGASFPADQCVQHVFESQVIERPEAIAMVHGVQTLTYRELNTRANSLAQRLVEAGVNPGDFVSTLLVRSFNLVTVQLAIIKAGAAYVPIDIKAPADRQAYIASDSGAKLLVTDEHTVVHDSIQIPLLRLGQVETKDSPQKDLPLSFRAGGSSLDTAYVMYTSGSTGMPKGVIIPHRGITRLVINSGNPSYTSDDCVVFGANPAFDASTFEVWAPLLNGGRLVIVDADTYTDPERLADLLEQHAVTVMFLTTALLNHYVPIIGRSLSKLKYLISGGEQGSLHAYTALLRLGGRVRMINAYGPTESTTFTTTFEPSLNHLGQLESLPIGRPIANTQVYVLDRHFRPVPTGATGELYIGGAGLATGYLNRPDLTAERFLPNPFSDCEDARMYRTGDLVKYLPDGNLVFMGRNDEQVKIRGFRIELGEIEARLVVHELVKEAVVLALDNGGDKRL</sequence>
<keyword evidence="3" id="KW-0436">Ligase</keyword>
<dbReference type="FunFam" id="1.10.1200.10:FF:000005">
    <property type="entry name" value="Nonribosomal peptide synthetase 1"/>
    <property type="match status" value="1"/>
</dbReference>
<dbReference type="CDD" id="cd12117">
    <property type="entry name" value="A_NRPS_Srf_like"/>
    <property type="match status" value="1"/>
</dbReference>
<dbReference type="PANTHER" id="PTHR45527:SF1">
    <property type="entry name" value="FATTY ACID SYNTHASE"/>
    <property type="match status" value="1"/>
</dbReference>
<dbReference type="SUPFAM" id="SSF56801">
    <property type="entry name" value="Acetyl-CoA synthetase-like"/>
    <property type="match status" value="2"/>
</dbReference>
<comment type="similarity">
    <text evidence="4">Belongs to the NRP synthetase family.</text>
</comment>
<keyword evidence="2" id="KW-0597">Phosphoprotein</keyword>
<evidence type="ECO:0000259" key="5">
    <source>
        <dbReference type="PROSITE" id="PS50075"/>
    </source>
</evidence>
<evidence type="ECO:0000256" key="2">
    <source>
        <dbReference type="ARBA" id="ARBA00022553"/>
    </source>
</evidence>
<name>A0A9P6IRC3_MORAP</name>